<dbReference type="RefSeq" id="WP_166233401.1">
    <property type="nucleotide sequence ID" value="NZ_CP049865.1"/>
</dbReference>
<gene>
    <name evidence="3" type="ORF">G7070_08645</name>
</gene>
<evidence type="ECO:0000313" key="3">
    <source>
        <dbReference type="EMBL" id="QIK72325.1"/>
    </source>
</evidence>
<dbReference type="AlphaFoldDB" id="A0A6G7Y690"/>
<feature type="compositionally biased region" description="Basic residues" evidence="1">
    <location>
        <begin position="481"/>
        <end position="490"/>
    </location>
</feature>
<keyword evidence="2" id="KW-0732">Signal</keyword>
<keyword evidence="4" id="KW-1185">Reference proteome</keyword>
<dbReference type="Proteomes" id="UP000501058">
    <property type="component" value="Chromosome"/>
</dbReference>
<accession>A0A6G7Y690</accession>
<feature type="region of interest" description="Disordered" evidence="1">
    <location>
        <begin position="418"/>
        <end position="504"/>
    </location>
</feature>
<dbReference type="KEGG" id="prv:G7070_08645"/>
<evidence type="ECO:0000313" key="4">
    <source>
        <dbReference type="Proteomes" id="UP000501058"/>
    </source>
</evidence>
<name>A0A6G7Y690_9ACTN</name>
<feature type="signal peptide" evidence="2">
    <location>
        <begin position="1"/>
        <end position="35"/>
    </location>
</feature>
<organism evidence="3 4">
    <name type="scientific">Propioniciclava coleopterorum</name>
    <dbReference type="NCBI Taxonomy" id="2714937"/>
    <lineage>
        <taxon>Bacteria</taxon>
        <taxon>Bacillati</taxon>
        <taxon>Actinomycetota</taxon>
        <taxon>Actinomycetes</taxon>
        <taxon>Propionibacteriales</taxon>
        <taxon>Propionibacteriaceae</taxon>
        <taxon>Propioniciclava</taxon>
    </lineage>
</organism>
<sequence>MTANRPGPCRRRILGPLLSLLLLVALTLTGPPAHAAEQAVSLTLSRAEVVDGRLHLAGTVTNTSDAPLRTLTVSLWRSSRPLVSREAVEKALTEKTTTEGGTVGGQTATVTLTAADQEIQPGQTTAFSVDAATSNLGLGATASYWVGVDAAGRAVGETPIRTLGTLRTLAQVPRQDVPVASVVELSSRPRQIKADLFTDDGLAEELSTGRLRALLDAAAARDTDWFVDPGLLAEVRDMADGYFVTSGTERVRGEGEAAAAAWLEAFEALDASRGHTGLFGTPDLSASGTARFPALQEDAVTAGARVESPGSRAVLLVSPDAAALKRVEPLGAPVLALGVRLPAAVSRAGGVTVVEVDPPSFSPTALLPDTPVNRRNTLAAQALAGGGQVRWLRTAADVASDADPLPAGFRRAPLADVLGTPPAEWTPTRPRAPASSRATWSRGSSASASGSASTARWPPRRASPTSRTPRWPAAARCGGRTPRRSSRRGSTRSTGGSRRPPSPP</sequence>
<proteinExistence type="predicted"/>
<feature type="chain" id="PRO_5026211584" evidence="2">
    <location>
        <begin position="36"/>
        <end position="504"/>
    </location>
</feature>
<feature type="compositionally biased region" description="Low complexity" evidence="1">
    <location>
        <begin position="491"/>
        <end position="504"/>
    </location>
</feature>
<dbReference type="EMBL" id="CP049865">
    <property type="protein sequence ID" value="QIK72325.1"/>
    <property type="molecule type" value="Genomic_DNA"/>
</dbReference>
<feature type="compositionally biased region" description="Low complexity" evidence="1">
    <location>
        <begin position="434"/>
        <end position="472"/>
    </location>
</feature>
<protein>
    <submittedName>
        <fullName evidence="3">Uncharacterized protein</fullName>
    </submittedName>
</protein>
<reference evidence="3 4" key="1">
    <citation type="submission" date="2020-03" db="EMBL/GenBank/DDBJ databases">
        <title>Propioniciclava sp. nov., isolated from Hydrophilus acuminatus.</title>
        <authorList>
            <person name="Hyun D.-W."/>
            <person name="Bae J.-W."/>
        </authorList>
    </citation>
    <scope>NUCLEOTIDE SEQUENCE [LARGE SCALE GENOMIC DNA]</scope>
    <source>
        <strain evidence="3 4">HDW11</strain>
    </source>
</reference>
<evidence type="ECO:0000256" key="1">
    <source>
        <dbReference type="SAM" id="MobiDB-lite"/>
    </source>
</evidence>
<evidence type="ECO:0000256" key="2">
    <source>
        <dbReference type="SAM" id="SignalP"/>
    </source>
</evidence>